<protein>
    <submittedName>
        <fullName evidence="2">Uncharacterized protein</fullName>
    </submittedName>
</protein>
<comment type="caution">
    <text evidence="2">The sequence shown here is derived from an EMBL/GenBank/DDBJ whole genome shotgun (WGS) entry which is preliminary data.</text>
</comment>
<name>A0A8H2WF38_9AGAM</name>
<feature type="compositionally biased region" description="Basic and acidic residues" evidence="1">
    <location>
        <begin position="91"/>
        <end position="100"/>
    </location>
</feature>
<dbReference type="Pfam" id="PF20414">
    <property type="entry name" value="DUF6698"/>
    <property type="match status" value="2"/>
</dbReference>
<proteinExistence type="predicted"/>
<evidence type="ECO:0000313" key="3">
    <source>
        <dbReference type="Proteomes" id="UP000663826"/>
    </source>
</evidence>
<dbReference type="Proteomes" id="UP000663826">
    <property type="component" value="Unassembled WGS sequence"/>
</dbReference>
<reference evidence="2" key="1">
    <citation type="submission" date="2021-01" db="EMBL/GenBank/DDBJ databases">
        <authorList>
            <person name="Kaushik A."/>
        </authorList>
    </citation>
    <scope>NUCLEOTIDE SEQUENCE</scope>
    <source>
        <strain evidence="2">AG1-1B</strain>
    </source>
</reference>
<evidence type="ECO:0000313" key="2">
    <source>
        <dbReference type="EMBL" id="CAE6370631.1"/>
    </source>
</evidence>
<dbReference type="AlphaFoldDB" id="A0A8H2WF38"/>
<gene>
    <name evidence="2" type="ORF">RDB_LOCUS15665</name>
</gene>
<feature type="region of interest" description="Disordered" evidence="1">
    <location>
        <begin position="91"/>
        <end position="114"/>
    </location>
</feature>
<accession>A0A8H2WF38</accession>
<organism evidence="2 3">
    <name type="scientific">Rhizoctonia solani</name>
    <dbReference type="NCBI Taxonomy" id="456999"/>
    <lineage>
        <taxon>Eukaryota</taxon>
        <taxon>Fungi</taxon>
        <taxon>Dikarya</taxon>
        <taxon>Basidiomycota</taxon>
        <taxon>Agaricomycotina</taxon>
        <taxon>Agaricomycetes</taxon>
        <taxon>Cantharellales</taxon>
        <taxon>Ceratobasidiaceae</taxon>
        <taxon>Rhizoctonia</taxon>
    </lineage>
</organism>
<feature type="compositionally biased region" description="Polar residues" evidence="1">
    <location>
        <begin position="101"/>
        <end position="111"/>
    </location>
</feature>
<sequence>MQQSSSTLERKPMVWTVEHRSSTARARKDKMFFNAIELFNLGKETHGMDSRAWIEHCQSLERKQQLLFVLEELLKLDPTIVQRTVTAPPDARRVINRDTSKSLSKGQSNTPPDACWVINQDTSKSLSKGQSNGRSEDMRKMIKLMDDSCVWSWGALPGPPEQKEARGLNHKGCAYLLAHPDIDWDDLQACAEFIDGKVWWSLHQWPCLCWQEGAYNPAKPLEGLLLSDLLAAVRYAVTSDTHFNETSDGFNYPDFYDAIKQYLEAPAFASRAASLINWWNHKIFGDVYYGSEEPQAPQTSGTLAALLAEVEGDNDDRVPGPGASEHSDD</sequence>
<feature type="region of interest" description="Disordered" evidence="1">
    <location>
        <begin position="309"/>
        <end position="329"/>
    </location>
</feature>
<dbReference type="EMBL" id="CAJMWQ010000689">
    <property type="protein sequence ID" value="CAE6370631.1"/>
    <property type="molecule type" value="Genomic_DNA"/>
</dbReference>
<evidence type="ECO:0000256" key="1">
    <source>
        <dbReference type="SAM" id="MobiDB-lite"/>
    </source>
</evidence>
<dbReference type="InterPro" id="IPR046521">
    <property type="entry name" value="DUF6698"/>
</dbReference>